<dbReference type="AlphaFoldDB" id="A3E3Y7"/>
<accession>A3E3Y7</accession>
<sequence>MAVPVRVAHGWAVAWLDFYQTPAVVTEGVVGEVKGFFRELTRGKDAYPHNTVNPMTAETGRLGRPKEYAASDDAFPFSGCS</sequence>
<evidence type="ECO:0000313" key="1">
    <source>
        <dbReference type="EMBL" id="ABI14394.1"/>
    </source>
</evidence>
<organism evidence="1">
    <name type="scientific">Karlodinium veneficum</name>
    <name type="common">Dinoflagellate</name>
    <name type="synonym">Karlodinium micrum</name>
    <dbReference type="NCBI Taxonomy" id="407301"/>
    <lineage>
        <taxon>Eukaryota</taxon>
        <taxon>Sar</taxon>
        <taxon>Alveolata</taxon>
        <taxon>Dinophyceae</taxon>
        <taxon>Gymnodiniales</taxon>
        <taxon>Kareniaceae</taxon>
        <taxon>Karlodinium</taxon>
    </lineage>
</organism>
<reference evidence="1" key="1">
    <citation type="journal article" date="2007" name="Proc. Natl. Acad. Sci. U.S.A.">
        <title>Spliced leader RNA trans-splicing in dinoflagellates.</title>
        <authorList>
            <person name="Zhang H."/>
            <person name="Hou Y."/>
            <person name="Miranda L."/>
            <person name="Campbell D.A."/>
            <person name="Sturm N.R."/>
            <person name="Gaasterland T."/>
            <person name="Lin S."/>
        </authorList>
    </citation>
    <scope>NUCLEOTIDE SEQUENCE</scope>
</reference>
<protein>
    <submittedName>
        <fullName evidence="1">Uncharacterized protein</fullName>
    </submittedName>
</protein>
<proteinExistence type="evidence at transcript level"/>
<dbReference type="EMBL" id="DQ867063">
    <property type="protein sequence ID" value="ABI14394.1"/>
    <property type="molecule type" value="mRNA"/>
</dbReference>
<name>A3E3Y7_KARVE</name>